<dbReference type="AlphaFoldDB" id="A0A0A8YGH2"/>
<sequence length="71" mass="8336">MSANLLSQLKPGLSTSKVCVRVSRMWDCYEKDDETVKHLDLVILDEKVNSITNEYLYIAIIYLYYNTKTER</sequence>
<organism evidence="1">
    <name type="scientific">Arundo donax</name>
    <name type="common">Giant reed</name>
    <name type="synonym">Donax arundinaceus</name>
    <dbReference type="NCBI Taxonomy" id="35708"/>
    <lineage>
        <taxon>Eukaryota</taxon>
        <taxon>Viridiplantae</taxon>
        <taxon>Streptophyta</taxon>
        <taxon>Embryophyta</taxon>
        <taxon>Tracheophyta</taxon>
        <taxon>Spermatophyta</taxon>
        <taxon>Magnoliopsida</taxon>
        <taxon>Liliopsida</taxon>
        <taxon>Poales</taxon>
        <taxon>Poaceae</taxon>
        <taxon>PACMAD clade</taxon>
        <taxon>Arundinoideae</taxon>
        <taxon>Arundineae</taxon>
        <taxon>Arundo</taxon>
    </lineage>
</organism>
<accession>A0A0A8YGH2</accession>
<evidence type="ECO:0008006" key="2">
    <source>
        <dbReference type="Google" id="ProtNLM"/>
    </source>
</evidence>
<dbReference type="EMBL" id="GBRH01273490">
    <property type="protein sequence ID" value="JAD24405.1"/>
    <property type="molecule type" value="Transcribed_RNA"/>
</dbReference>
<reference evidence="1" key="1">
    <citation type="submission" date="2014-09" db="EMBL/GenBank/DDBJ databases">
        <authorList>
            <person name="Magalhaes I.L.F."/>
            <person name="Oliveira U."/>
            <person name="Santos F.R."/>
            <person name="Vidigal T.H.D.A."/>
            <person name="Brescovit A.D."/>
            <person name="Santos A.J."/>
        </authorList>
    </citation>
    <scope>NUCLEOTIDE SEQUENCE</scope>
    <source>
        <tissue evidence="1">Shoot tissue taken approximately 20 cm above the soil surface</tissue>
    </source>
</reference>
<dbReference type="InterPro" id="IPR012340">
    <property type="entry name" value="NA-bd_OB-fold"/>
</dbReference>
<name>A0A0A8YGH2_ARUDO</name>
<reference evidence="1" key="2">
    <citation type="journal article" date="2015" name="Data Brief">
        <title>Shoot transcriptome of the giant reed, Arundo donax.</title>
        <authorList>
            <person name="Barrero R.A."/>
            <person name="Guerrero F.D."/>
            <person name="Moolhuijzen P."/>
            <person name="Goolsby J.A."/>
            <person name="Tidwell J."/>
            <person name="Bellgard S.E."/>
            <person name="Bellgard M.I."/>
        </authorList>
    </citation>
    <scope>NUCLEOTIDE SEQUENCE</scope>
    <source>
        <tissue evidence="1">Shoot tissue taken approximately 20 cm above the soil surface</tissue>
    </source>
</reference>
<dbReference type="SUPFAM" id="SSF50249">
    <property type="entry name" value="Nucleic acid-binding proteins"/>
    <property type="match status" value="1"/>
</dbReference>
<evidence type="ECO:0000313" key="1">
    <source>
        <dbReference type="EMBL" id="JAD24405.1"/>
    </source>
</evidence>
<proteinExistence type="predicted"/>
<protein>
    <recommendedName>
        <fullName evidence="2">DUF223 domain-containing protein</fullName>
    </recommendedName>
</protein>